<keyword evidence="3" id="KW-0804">Transcription</keyword>
<dbReference type="PROSITE" id="PS51063">
    <property type="entry name" value="HTH_CRP_2"/>
    <property type="match status" value="1"/>
</dbReference>
<keyword evidence="7" id="KW-1185">Reference proteome</keyword>
<evidence type="ECO:0000259" key="4">
    <source>
        <dbReference type="PROSITE" id="PS50042"/>
    </source>
</evidence>
<evidence type="ECO:0000256" key="3">
    <source>
        <dbReference type="ARBA" id="ARBA00023163"/>
    </source>
</evidence>
<dbReference type="InterPro" id="IPR036388">
    <property type="entry name" value="WH-like_DNA-bd_sf"/>
</dbReference>
<evidence type="ECO:0000313" key="6">
    <source>
        <dbReference type="EMBL" id="ARO13834.1"/>
    </source>
</evidence>
<organism evidence="6 7">
    <name type="scientific">Ketogulonicigenium robustum</name>
    <dbReference type="NCBI Taxonomy" id="92947"/>
    <lineage>
        <taxon>Bacteria</taxon>
        <taxon>Pseudomonadati</taxon>
        <taxon>Pseudomonadota</taxon>
        <taxon>Alphaproteobacteria</taxon>
        <taxon>Rhodobacterales</taxon>
        <taxon>Roseobacteraceae</taxon>
        <taxon>Ketogulonicigenium</taxon>
    </lineage>
</organism>
<dbReference type="SUPFAM" id="SSF46785">
    <property type="entry name" value="Winged helix' DNA-binding domain"/>
    <property type="match status" value="1"/>
</dbReference>
<dbReference type="Gene3D" id="1.10.10.10">
    <property type="entry name" value="Winged helix-like DNA-binding domain superfamily/Winged helix DNA-binding domain"/>
    <property type="match status" value="1"/>
</dbReference>
<keyword evidence="1" id="KW-0805">Transcription regulation</keyword>
<dbReference type="InterPro" id="IPR050397">
    <property type="entry name" value="Env_Response_Regulators"/>
</dbReference>
<feature type="domain" description="Cyclic nucleotide-binding" evidence="4">
    <location>
        <begin position="39"/>
        <end position="156"/>
    </location>
</feature>
<evidence type="ECO:0000313" key="7">
    <source>
        <dbReference type="Proteomes" id="UP000242447"/>
    </source>
</evidence>
<dbReference type="InterPro" id="IPR036390">
    <property type="entry name" value="WH_DNA-bd_sf"/>
</dbReference>
<evidence type="ECO:0000256" key="1">
    <source>
        <dbReference type="ARBA" id="ARBA00023015"/>
    </source>
</evidence>
<dbReference type="CDD" id="cd00092">
    <property type="entry name" value="HTH_CRP"/>
    <property type="match status" value="1"/>
</dbReference>
<dbReference type="Pfam" id="PF13545">
    <property type="entry name" value="HTH_Crp_2"/>
    <property type="match status" value="1"/>
</dbReference>
<dbReference type="InterPro" id="IPR000595">
    <property type="entry name" value="cNMP-bd_dom"/>
</dbReference>
<dbReference type="PANTHER" id="PTHR24567:SF75">
    <property type="entry name" value="FUMARATE AND NITRATE REDUCTION REGULATORY PROTEIN"/>
    <property type="match status" value="1"/>
</dbReference>
<dbReference type="PRINTS" id="PR00034">
    <property type="entry name" value="HTHCRP"/>
</dbReference>
<dbReference type="PANTHER" id="PTHR24567">
    <property type="entry name" value="CRP FAMILY TRANSCRIPTIONAL REGULATORY PROTEIN"/>
    <property type="match status" value="1"/>
</dbReference>
<dbReference type="GO" id="GO:0003700">
    <property type="term" value="F:DNA-binding transcription factor activity"/>
    <property type="evidence" value="ECO:0007669"/>
    <property type="project" value="TreeGrafter"/>
</dbReference>
<dbReference type="GO" id="GO:0005829">
    <property type="term" value="C:cytosol"/>
    <property type="evidence" value="ECO:0007669"/>
    <property type="project" value="TreeGrafter"/>
</dbReference>
<dbReference type="InterPro" id="IPR018490">
    <property type="entry name" value="cNMP-bd_dom_sf"/>
</dbReference>
<reference evidence="6 7" key="1">
    <citation type="submission" date="2017-02" db="EMBL/GenBank/DDBJ databases">
        <title>Ketogulonicigenium robustum SPU B003 Genome sequencing and assembly.</title>
        <authorList>
            <person name="Li Y."/>
            <person name="Liu L."/>
            <person name="Wang C."/>
            <person name="Zhang M."/>
            <person name="Zhang T."/>
            <person name="Zhang Y."/>
        </authorList>
    </citation>
    <scope>NUCLEOTIDE SEQUENCE [LARGE SCALE GENOMIC DNA]</scope>
    <source>
        <strain evidence="6 7">SPU_B003</strain>
    </source>
</reference>
<dbReference type="Pfam" id="PF00027">
    <property type="entry name" value="cNMP_binding"/>
    <property type="match status" value="1"/>
</dbReference>
<accession>A0A1W6NX77</accession>
<dbReference type="InterPro" id="IPR014710">
    <property type="entry name" value="RmlC-like_jellyroll"/>
</dbReference>
<dbReference type="EMBL" id="CP019937">
    <property type="protein sequence ID" value="ARO13834.1"/>
    <property type="molecule type" value="Genomic_DNA"/>
</dbReference>
<name>A0A1W6NX77_9RHOB</name>
<dbReference type="KEGG" id="kro:BVG79_00480"/>
<dbReference type="PROSITE" id="PS50042">
    <property type="entry name" value="CNMP_BINDING_3"/>
    <property type="match status" value="1"/>
</dbReference>
<gene>
    <name evidence="6" type="primary">fnrL</name>
    <name evidence="6" type="ORF">BVG79_00480</name>
</gene>
<dbReference type="CDD" id="cd00038">
    <property type="entry name" value="CAP_ED"/>
    <property type="match status" value="1"/>
</dbReference>
<dbReference type="SUPFAM" id="SSF51206">
    <property type="entry name" value="cAMP-binding domain-like"/>
    <property type="match status" value="1"/>
</dbReference>
<feature type="domain" description="HTH crp-type" evidence="5">
    <location>
        <begin position="170"/>
        <end position="240"/>
    </location>
</feature>
<dbReference type="Proteomes" id="UP000242447">
    <property type="component" value="Chromosome"/>
</dbReference>
<dbReference type="AlphaFoldDB" id="A0A1W6NX77"/>
<evidence type="ECO:0000259" key="5">
    <source>
        <dbReference type="PROSITE" id="PS51063"/>
    </source>
</evidence>
<proteinExistence type="predicted"/>
<keyword evidence="2" id="KW-0238">DNA-binding</keyword>
<dbReference type="STRING" id="92947.BVG79_00480"/>
<dbReference type="SMART" id="SM00100">
    <property type="entry name" value="cNMP"/>
    <property type="match status" value="1"/>
</dbReference>
<dbReference type="GO" id="GO:0003677">
    <property type="term" value="F:DNA binding"/>
    <property type="evidence" value="ECO:0007669"/>
    <property type="project" value="UniProtKB-KW"/>
</dbReference>
<evidence type="ECO:0000256" key="2">
    <source>
        <dbReference type="ARBA" id="ARBA00023125"/>
    </source>
</evidence>
<protein>
    <submittedName>
        <fullName evidence="6">Transcriptional activator protein FnrL</fullName>
    </submittedName>
</protein>
<dbReference type="InterPro" id="IPR012318">
    <property type="entry name" value="HTH_CRP"/>
</dbReference>
<sequence length="252" mass="27652">MRLILDKSESCFAMAEASAHPSHTLQSGCADCAIRRNAVCAHCDADELAQLEEMKFYRSYPAGQTIVYAGDALPFLASVVRGIAMLSHTMQDGRRQTVGLLQAGDFLGRPGRLRARYDVVAASDVILCCFRRQPFEQLIARTPHLGARLLDMAMDELDAARDWMLVLGRKTAREKIASLLVILARRAGTPHDIDLVLTREAIADHLGLTLETVSRQFSALRHDGVIILHGARHVTVPDRARLIAESGDGDNA</sequence>
<dbReference type="SMART" id="SM00419">
    <property type="entry name" value="HTH_CRP"/>
    <property type="match status" value="1"/>
</dbReference>
<dbReference type="NCBIfam" id="NF045989">
    <property type="entry name" value="TransRegFnrLRhodb"/>
    <property type="match status" value="1"/>
</dbReference>
<dbReference type="Gene3D" id="2.60.120.10">
    <property type="entry name" value="Jelly Rolls"/>
    <property type="match status" value="1"/>
</dbReference>